<dbReference type="Proteomes" id="UP000230233">
    <property type="component" value="Chromosome III"/>
</dbReference>
<organism evidence="5 6">
    <name type="scientific">Caenorhabditis nigoni</name>
    <dbReference type="NCBI Taxonomy" id="1611254"/>
    <lineage>
        <taxon>Eukaryota</taxon>
        <taxon>Metazoa</taxon>
        <taxon>Ecdysozoa</taxon>
        <taxon>Nematoda</taxon>
        <taxon>Chromadorea</taxon>
        <taxon>Rhabditida</taxon>
        <taxon>Rhabditina</taxon>
        <taxon>Rhabditomorpha</taxon>
        <taxon>Rhabditoidea</taxon>
        <taxon>Rhabditidae</taxon>
        <taxon>Peloderinae</taxon>
        <taxon>Caenorhabditis</taxon>
    </lineage>
</organism>
<evidence type="ECO:0000256" key="3">
    <source>
        <dbReference type="SAM" id="MobiDB-lite"/>
    </source>
</evidence>
<feature type="region of interest" description="Disordered" evidence="3">
    <location>
        <begin position="76"/>
        <end position="123"/>
    </location>
</feature>
<keyword evidence="4" id="KW-1133">Transmembrane helix</keyword>
<dbReference type="InterPro" id="IPR004911">
    <property type="entry name" value="Interferon-induced_GILT"/>
</dbReference>
<comment type="caution">
    <text evidence="5">The sequence shown here is derived from an EMBL/GenBank/DDBJ whole genome shotgun (WGS) entry which is preliminary data.</text>
</comment>
<keyword evidence="4" id="KW-0472">Membrane</keyword>
<sequence length="371" mass="42181">MRPVIQCQVVRQSTKDSDQLITRPQAAKYNDSAKSNYIAKYSYRAKNNYKDQFSPEESRSRPYLPRQVKLNAFGTELSSDESARQADGSTTPFSSGKGVLPSPPVSRPLPRARPDYMSPKAHIRPHTKNKIRKYLYAIIFIIAIYLLSRSLNNNNIVQTGIGRNGDFIEFQPNVLAPVVEPVVNKVKLDIYMEAQCPDTSRFFRQQLKKAWDLLGRLNRIELNVIPFGKARCTERGNDFECQCQHGPTECEINQLMNCVIDRYGFPHIYLPAVLCMQGKYSLDEAMKCVTEHFPVEYNRMRECASGPRGRRLLALSGQKTASLTPAIDFIPWIVINGARNSDALYDLTQNTCEAMQPIPQVCRDYLSSIQK</sequence>
<dbReference type="AlphaFoldDB" id="A0A2G5UE01"/>
<dbReference type="PANTHER" id="PTHR13234">
    <property type="entry name" value="GAMMA-INTERFERON INDUCIBLE LYSOSOMAL THIOL REDUCTASE GILT"/>
    <property type="match status" value="1"/>
</dbReference>
<evidence type="ECO:0000256" key="4">
    <source>
        <dbReference type="SAM" id="Phobius"/>
    </source>
</evidence>
<protein>
    <submittedName>
        <fullName evidence="5">Uncharacterized protein</fullName>
    </submittedName>
</protein>
<comment type="similarity">
    <text evidence="1">Belongs to the GILT family.</text>
</comment>
<gene>
    <name evidence="5" type="primary">Cni-C02D5.2</name>
    <name evidence="5" type="synonym">Cnig_chr_III.g10005</name>
    <name evidence="5" type="ORF">B9Z55_010005</name>
</gene>
<dbReference type="GO" id="GO:0016671">
    <property type="term" value="F:oxidoreductase activity, acting on a sulfur group of donors, disulfide as acceptor"/>
    <property type="evidence" value="ECO:0007669"/>
    <property type="project" value="InterPro"/>
</dbReference>
<keyword evidence="4" id="KW-0812">Transmembrane</keyword>
<accession>A0A2G5UE01</accession>
<keyword evidence="6" id="KW-1185">Reference proteome</keyword>
<dbReference type="STRING" id="1611254.A0A2G5UE01"/>
<reference evidence="6" key="1">
    <citation type="submission" date="2017-10" db="EMBL/GenBank/DDBJ databases">
        <title>Rapid genome shrinkage in a self-fertile nematode reveals novel sperm competition proteins.</title>
        <authorList>
            <person name="Yin D."/>
            <person name="Schwarz E.M."/>
            <person name="Thomas C.G."/>
            <person name="Felde R.L."/>
            <person name="Korf I.F."/>
            <person name="Cutter A.D."/>
            <person name="Schartner C.M."/>
            <person name="Ralston E.J."/>
            <person name="Meyer B.J."/>
            <person name="Haag E.S."/>
        </authorList>
    </citation>
    <scope>NUCLEOTIDE SEQUENCE [LARGE SCALE GENOMIC DNA]</scope>
    <source>
        <strain evidence="6">JU1422</strain>
    </source>
</reference>
<evidence type="ECO:0000256" key="1">
    <source>
        <dbReference type="ARBA" id="ARBA00005679"/>
    </source>
</evidence>
<evidence type="ECO:0000313" key="5">
    <source>
        <dbReference type="EMBL" id="PIC37788.1"/>
    </source>
</evidence>
<evidence type="ECO:0000256" key="2">
    <source>
        <dbReference type="ARBA" id="ARBA00023180"/>
    </source>
</evidence>
<dbReference type="OrthoDB" id="958254at2759"/>
<dbReference type="PANTHER" id="PTHR13234:SF70">
    <property type="entry name" value="GILT-LIKE PROTEIN C02D5.2"/>
    <property type="match status" value="1"/>
</dbReference>
<dbReference type="EMBL" id="PDUG01000003">
    <property type="protein sequence ID" value="PIC37788.1"/>
    <property type="molecule type" value="Genomic_DNA"/>
</dbReference>
<evidence type="ECO:0000313" key="6">
    <source>
        <dbReference type="Proteomes" id="UP000230233"/>
    </source>
</evidence>
<name>A0A2G5UE01_9PELO</name>
<feature type="transmembrane region" description="Helical" evidence="4">
    <location>
        <begin position="134"/>
        <end position="151"/>
    </location>
</feature>
<keyword evidence="2" id="KW-0325">Glycoprotein</keyword>
<proteinExistence type="inferred from homology"/>
<dbReference type="Pfam" id="PF03227">
    <property type="entry name" value="GILT"/>
    <property type="match status" value="1"/>
</dbReference>